<organism evidence="1 2">
    <name type="scientific">Peronosclerospora sorghi</name>
    <dbReference type="NCBI Taxonomy" id="230839"/>
    <lineage>
        <taxon>Eukaryota</taxon>
        <taxon>Sar</taxon>
        <taxon>Stramenopiles</taxon>
        <taxon>Oomycota</taxon>
        <taxon>Peronosporomycetes</taxon>
        <taxon>Peronosporales</taxon>
        <taxon>Peronosporaceae</taxon>
        <taxon>Peronosclerospora</taxon>
    </lineage>
</organism>
<name>A0ACC0VZ36_9STRA</name>
<accession>A0ACC0VZ36</accession>
<dbReference type="EMBL" id="CM047584">
    <property type="protein sequence ID" value="KAI9911798.1"/>
    <property type="molecule type" value="Genomic_DNA"/>
</dbReference>
<reference evidence="1 2" key="1">
    <citation type="journal article" date="2022" name="bioRxiv">
        <title>The genome of the oomycete Peronosclerospora sorghi, a cosmopolitan pathogen of maize and sorghum, is inflated with dispersed pseudogenes.</title>
        <authorList>
            <person name="Fletcher K."/>
            <person name="Martin F."/>
            <person name="Isakeit T."/>
            <person name="Cavanaugh K."/>
            <person name="Magill C."/>
            <person name="Michelmore R."/>
        </authorList>
    </citation>
    <scope>NUCLEOTIDE SEQUENCE [LARGE SCALE GENOMIC DNA]</scope>
    <source>
        <strain evidence="1">P6</strain>
    </source>
</reference>
<proteinExistence type="predicted"/>
<keyword evidence="2" id="KW-1185">Reference proteome</keyword>
<protein>
    <submittedName>
        <fullName evidence="1">Uncharacterized protein</fullName>
    </submittedName>
</protein>
<comment type="caution">
    <text evidence="1">The sequence shown here is derived from an EMBL/GenBank/DDBJ whole genome shotgun (WGS) entry which is preliminary data.</text>
</comment>
<dbReference type="Proteomes" id="UP001163321">
    <property type="component" value="Chromosome 5"/>
</dbReference>
<sequence>MTAAALEATGVSYLYVTTERQSNIQEKEQREMEIEKERQLSSRWAAELVDAESNQNKLYCKATLERVVPAIVSLKLNSPKMR</sequence>
<evidence type="ECO:0000313" key="2">
    <source>
        <dbReference type="Proteomes" id="UP001163321"/>
    </source>
</evidence>
<evidence type="ECO:0000313" key="1">
    <source>
        <dbReference type="EMBL" id="KAI9911798.1"/>
    </source>
</evidence>
<gene>
    <name evidence="1" type="ORF">PsorP6_008731</name>
</gene>